<sequence length="381" mass="39432">MNDTHRPPAQASAPFRGGLGLPVGIAGTGVHIPDQVVTNADLVAHLDTSDAWIRERTGIRERRFLRQGETTSDMCVAAAEAALADAGVGAAALDAVIVSTFTHDQPLPSTALMVKDRIGAHRAIPLDLNQAACAGGVYGMWLAAHLLQNMELDSVLVIGAEALSRCTDPQDRATRVFFGDAAGAVVLRRTRPGHGILAWHADSRLSHAVEIPAGGSRRPASAETVADRAHFLKMDGRVVWKEATEHLPASVEEVVAAAGVRVADVDRFVFHQANLNIVREAMLALGQPMDKAAVSVDRLGNTGAATVFVGLHESLAQGRVRSGDLVVVSAIGAGFLWGSLCIRHWAGAGASADEGAEASAEAGAEASAEAGAADGASGAEG</sequence>
<evidence type="ECO:0000256" key="7">
    <source>
        <dbReference type="ARBA" id="ARBA00023098"/>
    </source>
</evidence>
<comment type="similarity">
    <text evidence="2">Belongs to the thiolase-like superfamily. FabH family.</text>
</comment>
<dbReference type="PANTHER" id="PTHR34069">
    <property type="entry name" value="3-OXOACYL-[ACYL-CARRIER-PROTEIN] SYNTHASE 3"/>
    <property type="match status" value="1"/>
</dbReference>
<dbReference type="InterPro" id="IPR016039">
    <property type="entry name" value="Thiolase-like"/>
</dbReference>
<keyword evidence="8" id="KW-0275">Fatty acid biosynthesis</keyword>
<proteinExistence type="inferred from homology"/>
<keyword evidence="7" id="KW-0443">Lipid metabolism</keyword>
<evidence type="ECO:0000259" key="11">
    <source>
        <dbReference type="Pfam" id="PF08541"/>
    </source>
</evidence>
<dbReference type="Gene3D" id="3.40.47.10">
    <property type="match status" value="1"/>
</dbReference>
<dbReference type="PANTHER" id="PTHR34069:SF2">
    <property type="entry name" value="BETA-KETOACYL-[ACYL-CARRIER-PROTEIN] SYNTHASE III"/>
    <property type="match status" value="1"/>
</dbReference>
<evidence type="ECO:0000256" key="10">
    <source>
        <dbReference type="SAM" id="MobiDB-lite"/>
    </source>
</evidence>
<keyword evidence="4" id="KW-0444">Lipid biosynthesis</keyword>
<dbReference type="GO" id="GO:0044550">
    <property type="term" value="P:secondary metabolite biosynthetic process"/>
    <property type="evidence" value="ECO:0007669"/>
    <property type="project" value="TreeGrafter"/>
</dbReference>
<evidence type="ECO:0000256" key="8">
    <source>
        <dbReference type="ARBA" id="ARBA00023160"/>
    </source>
</evidence>
<evidence type="ECO:0000256" key="1">
    <source>
        <dbReference type="ARBA" id="ARBA00005189"/>
    </source>
</evidence>
<comment type="caution">
    <text evidence="13">The sequence shown here is derived from an EMBL/GenBank/DDBJ whole genome shotgun (WGS) entry which is preliminary data.</text>
</comment>
<keyword evidence="6" id="KW-0276">Fatty acid metabolism</keyword>
<evidence type="ECO:0000256" key="3">
    <source>
        <dbReference type="ARBA" id="ARBA00022490"/>
    </source>
</evidence>
<comment type="pathway">
    <text evidence="1">Lipid metabolism.</text>
</comment>
<keyword evidence="5" id="KW-0808">Transferase</keyword>
<keyword evidence="14" id="KW-1185">Reference proteome</keyword>
<dbReference type="NCBIfam" id="NF006829">
    <property type="entry name" value="PRK09352.1"/>
    <property type="match status" value="1"/>
</dbReference>
<organism evidence="13 14">
    <name type="scientific">Streptomonospora mangrovi</name>
    <dbReference type="NCBI Taxonomy" id="2883123"/>
    <lineage>
        <taxon>Bacteria</taxon>
        <taxon>Bacillati</taxon>
        <taxon>Actinomycetota</taxon>
        <taxon>Actinomycetes</taxon>
        <taxon>Streptosporangiales</taxon>
        <taxon>Nocardiopsidaceae</taxon>
        <taxon>Streptomonospora</taxon>
    </lineage>
</organism>
<dbReference type="SUPFAM" id="SSF53901">
    <property type="entry name" value="Thiolase-like"/>
    <property type="match status" value="1"/>
</dbReference>
<dbReference type="Proteomes" id="UP001140076">
    <property type="component" value="Unassembled WGS sequence"/>
</dbReference>
<evidence type="ECO:0000313" key="13">
    <source>
        <dbReference type="EMBL" id="MDA0565656.1"/>
    </source>
</evidence>
<protein>
    <submittedName>
        <fullName evidence="13">Ketoacyl-ACP synthase III</fullName>
    </submittedName>
</protein>
<dbReference type="NCBIfam" id="TIGR00747">
    <property type="entry name" value="fabH"/>
    <property type="match status" value="1"/>
</dbReference>
<accession>A0A9X3NWN3</accession>
<keyword evidence="9" id="KW-0012">Acyltransferase</keyword>
<evidence type="ECO:0000256" key="4">
    <source>
        <dbReference type="ARBA" id="ARBA00022516"/>
    </source>
</evidence>
<evidence type="ECO:0000259" key="12">
    <source>
        <dbReference type="Pfam" id="PF08545"/>
    </source>
</evidence>
<dbReference type="GO" id="GO:0004315">
    <property type="term" value="F:3-oxoacyl-[acyl-carrier-protein] synthase activity"/>
    <property type="evidence" value="ECO:0007669"/>
    <property type="project" value="InterPro"/>
</dbReference>
<feature type="domain" description="Beta-ketoacyl-[acyl-carrier-protein] synthase III N-terminal" evidence="12">
    <location>
        <begin position="130"/>
        <end position="202"/>
    </location>
</feature>
<evidence type="ECO:0000256" key="5">
    <source>
        <dbReference type="ARBA" id="ARBA00022679"/>
    </source>
</evidence>
<name>A0A9X3NWN3_9ACTN</name>
<evidence type="ECO:0000256" key="2">
    <source>
        <dbReference type="ARBA" id="ARBA00008642"/>
    </source>
</evidence>
<feature type="domain" description="Beta-ketoacyl-[acyl-carrier-protein] synthase III C-terminal" evidence="11">
    <location>
        <begin position="256"/>
        <end position="343"/>
    </location>
</feature>
<dbReference type="InterPro" id="IPR013751">
    <property type="entry name" value="ACP_syn_III_N"/>
</dbReference>
<dbReference type="AlphaFoldDB" id="A0A9X3NWN3"/>
<evidence type="ECO:0000256" key="9">
    <source>
        <dbReference type="ARBA" id="ARBA00023315"/>
    </source>
</evidence>
<dbReference type="InterPro" id="IPR004655">
    <property type="entry name" value="FabH"/>
</dbReference>
<dbReference type="GO" id="GO:0006633">
    <property type="term" value="P:fatty acid biosynthetic process"/>
    <property type="evidence" value="ECO:0007669"/>
    <property type="project" value="UniProtKB-KW"/>
</dbReference>
<dbReference type="Pfam" id="PF08541">
    <property type="entry name" value="ACP_syn_III_C"/>
    <property type="match status" value="1"/>
</dbReference>
<keyword evidence="3" id="KW-0963">Cytoplasm</keyword>
<evidence type="ECO:0000313" key="14">
    <source>
        <dbReference type="Proteomes" id="UP001140076"/>
    </source>
</evidence>
<evidence type="ECO:0000256" key="6">
    <source>
        <dbReference type="ARBA" id="ARBA00022832"/>
    </source>
</evidence>
<dbReference type="Pfam" id="PF08545">
    <property type="entry name" value="ACP_syn_III"/>
    <property type="match status" value="1"/>
</dbReference>
<gene>
    <name evidence="13" type="ORF">LG943_15215</name>
</gene>
<feature type="region of interest" description="Disordered" evidence="10">
    <location>
        <begin position="353"/>
        <end position="381"/>
    </location>
</feature>
<reference evidence="13" key="1">
    <citation type="submission" date="2021-10" db="EMBL/GenBank/DDBJ databases">
        <title>Streptomonospora sp. nov., isolated from mangrove soil.</title>
        <authorList>
            <person name="Chen X."/>
            <person name="Ge X."/>
            <person name="Liu W."/>
        </authorList>
    </citation>
    <scope>NUCLEOTIDE SEQUENCE</scope>
    <source>
        <strain evidence="13">S1-112</strain>
    </source>
</reference>
<dbReference type="InterPro" id="IPR013747">
    <property type="entry name" value="ACP_syn_III_C"/>
</dbReference>
<dbReference type="CDD" id="cd00830">
    <property type="entry name" value="KAS_III"/>
    <property type="match status" value="1"/>
</dbReference>
<dbReference type="EMBL" id="JAJAQC010000025">
    <property type="protein sequence ID" value="MDA0565656.1"/>
    <property type="molecule type" value="Genomic_DNA"/>
</dbReference>
<dbReference type="RefSeq" id="WP_270072932.1">
    <property type="nucleotide sequence ID" value="NZ_JAJAQC010000025.1"/>
</dbReference>